<comment type="caution">
    <text evidence="1">The sequence shown here is derived from an EMBL/GenBank/DDBJ whole genome shotgun (WGS) entry which is preliminary data.</text>
</comment>
<dbReference type="Proteomes" id="UP000660729">
    <property type="component" value="Unassembled WGS sequence"/>
</dbReference>
<dbReference type="EMBL" id="JABCIY010000229">
    <property type="protein sequence ID" value="KAF7187399.1"/>
    <property type="molecule type" value="Genomic_DNA"/>
</dbReference>
<feature type="non-terminal residue" evidence="1">
    <location>
        <position position="1"/>
    </location>
</feature>
<evidence type="ECO:0000313" key="1">
    <source>
        <dbReference type="EMBL" id="KAF7187399.1"/>
    </source>
</evidence>
<keyword evidence="2" id="KW-1185">Reference proteome</keyword>
<protein>
    <submittedName>
        <fullName evidence="1">Uncharacterized protein</fullName>
    </submittedName>
</protein>
<dbReference type="AlphaFoldDB" id="A0A8H6RAJ8"/>
<name>A0A8H6RAJ8_9PEZI</name>
<sequence>FATPAWLNVISCFVDVPNLQVSPDTFSAKDFASSIVVRNEQLKSDGERCNAYGAEADLRPDNVTKKPRGCILIDSDQQAPTTSHLTPLTSKLALGVLQRGAVKTLRKVAATRTILFTYKTLYC</sequence>
<evidence type="ECO:0000313" key="2">
    <source>
        <dbReference type="Proteomes" id="UP000660729"/>
    </source>
</evidence>
<proteinExistence type="predicted"/>
<organism evidence="1 2">
    <name type="scientific">Pseudocercospora fuligena</name>
    <dbReference type="NCBI Taxonomy" id="685502"/>
    <lineage>
        <taxon>Eukaryota</taxon>
        <taxon>Fungi</taxon>
        <taxon>Dikarya</taxon>
        <taxon>Ascomycota</taxon>
        <taxon>Pezizomycotina</taxon>
        <taxon>Dothideomycetes</taxon>
        <taxon>Dothideomycetidae</taxon>
        <taxon>Mycosphaerellales</taxon>
        <taxon>Mycosphaerellaceae</taxon>
        <taxon>Pseudocercospora</taxon>
    </lineage>
</organism>
<gene>
    <name evidence="1" type="ORF">HII31_11288</name>
</gene>
<reference evidence="1" key="1">
    <citation type="submission" date="2020-04" db="EMBL/GenBank/DDBJ databases">
        <title>Draft genome resource of the tomato pathogen Pseudocercospora fuligena.</title>
        <authorList>
            <person name="Zaccaron A."/>
        </authorList>
    </citation>
    <scope>NUCLEOTIDE SEQUENCE</scope>
    <source>
        <strain evidence="1">PF001</strain>
    </source>
</reference>
<feature type="non-terminal residue" evidence="1">
    <location>
        <position position="123"/>
    </location>
</feature>
<accession>A0A8H6RAJ8</accession>